<sequence>MRILLRTALVAACVVAASGIAAADGFVPSKPVSIVVHAGPGGANDVFGRQIINVIEKEKLSPVRFVMVNKTGGGSVSAMNFVTAAKGDNDMIALFASNWTSDHIVQKEAENSLQGLTPIANLIVEPALVVVRADSPYKTLKDFIDAAKASPNTLKQSGGSPIGRDAVVRYLLMANTGAKWHYISFQGGGERISALLGGHTDMYVLDATEAGDLIRSGQLRALAQVSDTRIPGFPDVPTIREAGYAIDIPVQARGVVGPPGMSKEAVAFYQDLFAKMVQTPTWKKYIADNQLENRYIPGDQLKEFLAGYAEQMKKILTDAGIQTAR</sequence>
<evidence type="ECO:0000256" key="2">
    <source>
        <dbReference type="SAM" id="SignalP"/>
    </source>
</evidence>
<evidence type="ECO:0000313" key="3">
    <source>
        <dbReference type="EMBL" id="MCS0497193.1"/>
    </source>
</evidence>
<dbReference type="Proteomes" id="UP001151088">
    <property type="component" value="Unassembled WGS sequence"/>
</dbReference>
<dbReference type="CDD" id="cd07012">
    <property type="entry name" value="PBP2_Bug_TTT"/>
    <property type="match status" value="1"/>
</dbReference>
<dbReference type="InterPro" id="IPR042100">
    <property type="entry name" value="Bug_dom1"/>
</dbReference>
<dbReference type="EMBL" id="JANTHZ010000010">
    <property type="protein sequence ID" value="MCS0497193.1"/>
    <property type="molecule type" value="Genomic_DNA"/>
</dbReference>
<dbReference type="RefSeq" id="WP_258734346.1">
    <property type="nucleotide sequence ID" value="NZ_JANTHZ010000010.1"/>
</dbReference>
<proteinExistence type="inferred from homology"/>
<dbReference type="PANTHER" id="PTHR42928">
    <property type="entry name" value="TRICARBOXYLATE-BINDING PROTEIN"/>
    <property type="match status" value="1"/>
</dbReference>
<dbReference type="SUPFAM" id="SSF53850">
    <property type="entry name" value="Periplasmic binding protein-like II"/>
    <property type="match status" value="1"/>
</dbReference>
<dbReference type="PANTHER" id="PTHR42928:SF1">
    <property type="entry name" value="BLR4371 PROTEIN"/>
    <property type="match status" value="1"/>
</dbReference>
<dbReference type="PIRSF" id="PIRSF017082">
    <property type="entry name" value="YflP"/>
    <property type="match status" value="1"/>
</dbReference>
<comment type="similarity">
    <text evidence="1">Belongs to the UPF0065 (bug) family.</text>
</comment>
<accession>A0A9X2PJ44</accession>
<organism evidence="3 4">
    <name type="scientific">Ancylobacter mangrovi</name>
    <dbReference type="NCBI Taxonomy" id="2972472"/>
    <lineage>
        <taxon>Bacteria</taxon>
        <taxon>Pseudomonadati</taxon>
        <taxon>Pseudomonadota</taxon>
        <taxon>Alphaproteobacteria</taxon>
        <taxon>Hyphomicrobiales</taxon>
        <taxon>Xanthobacteraceae</taxon>
        <taxon>Ancylobacter</taxon>
    </lineage>
</organism>
<keyword evidence="2" id="KW-0732">Signal</keyword>
<dbReference type="Pfam" id="PF03401">
    <property type="entry name" value="TctC"/>
    <property type="match status" value="1"/>
</dbReference>
<feature type="chain" id="PRO_5040993991" evidence="2">
    <location>
        <begin position="24"/>
        <end position="325"/>
    </location>
</feature>
<name>A0A9X2PJ44_9HYPH</name>
<reference evidence="3" key="1">
    <citation type="submission" date="2022-08" db="EMBL/GenBank/DDBJ databases">
        <authorList>
            <person name="Li F."/>
        </authorList>
    </citation>
    <scope>NUCLEOTIDE SEQUENCE</scope>
    <source>
        <strain evidence="3">MQZ15Z-1</strain>
    </source>
</reference>
<feature type="signal peptide" evidence="2">
    <location>
        <begin position="1"/>
        <end position="23"/>
    </location>
</feature>
<comment type="caution">
    <text evidence="3">The sequence shown here is derived from an EMBL/GenBank/DDBJ whole genome shotgun (WGS) entry which is preliminary data.</text>
</comment>
<protein>
    <submittedName>
        <fullName evidence="3">Tripartite tricarboxylate transporter substrate binding protein</fullName>
    </submittedName>
</protein>
<dbReference type="Gene3D" id="3.40.190.10">
    <property type="entry name" value="Periplasmic binding protein-like II"/>
    <property type="match status" value="1"/>
</dbReference>
<dbReference type="InterPro" id="IPR005064">
    <property type="entry name" value="BUG"/>
</dbReference>
<dbReference type="AlphaFoldDB" id="A0A9X2PJ44"/>
<evidence type="ECO:0000256" key="1">
    <source>
        <dbReference type="ARBA" id="ARBA00006987"/>
    </source>
</evidence>
<gene>
    <name evidence="3" type="ORF">NVS89_19070</name>
</gene>
<evidence type="ECO:0000313" key="4">
    <source>
        <dbReference type="Proteomes" id="UP001151088"/>
    </source>
</evidence>
<keyword evidence="4" id="KW-1185">Reference proteome</keyword>
<dbReference type="Gene3D" id="3.40.190.150">
    <property type="entry name" value="Bordetella uptake gene, domain 1"/>
    <property type="match status" value="1"/>
</dbReference>